<evidence type="ECO:0000259" key="1">
    <source>
        <dbReference type="Pfam" id="PF12697"/>
    </source>
</evidence>
<dbReference type="InterPro" id="IPR050228">
    <property type="entry name" value="Carboxylesterase_BioH"/>
</dbReference>
<evidence type="ECO:0000313" key="3">
    <source>
        <dbReference type="Proteomes" id="UP000288096"/>
    </source>
</evidence>
<sequence>MSETLFMIHGMSCGSWMWDNYKTFFAAKGFTCVTPTLRHHEAGPDALPLSLGTLSLLDYAADLEKEIRALDQRPILMGHSMGGLLAQILAARGLAKAVVLLAPAPPAGIFSLNSDAVLSFGTLLGTWAFWEKPFRMEFAGLTHALLNRMPESAHQDIYEKLGYESGRAAFEIGMWFMDPAGAAQVDAERLTCPVLAVVGEEDRITSARTIRKIADKYAPLSTYKKFPGHAHWLIQEPGWQAVAEYVETWMADKTGHPG</sequence>
<dbReference type="OrthoDB" id="9806902at2"/>
<protein>
    <submittedName>
        <fullName evidence="2">Alpha/beta hydrolase</fullName>
    </submittedName>
</protein>
<feature type="domain" description="AB hydrolase-1" evidence="1">
    <location>
        <begin position="6"/>
        <end position="241"/>
    </location>
</feature>
<dbReference type="Pfam" id="PF12697">
    <property type="entry name" value="Abhydrolase_6"/>
    <property type="match status" value="1"/>
</dbReference>
<dbReference type="PANTHER" id="PTHR43194">
    <property type="entry name" value="HYDROLASE ALPHA/BETA FOLD FAMILY"/>
    <property type="match status" value="1"/>
</dbReference>
<dbReference type="InterPro" id="IPR000073">
    <property type="entry name" value="AB_hydrolase_1"/>
</dbReference>
<evidence type="ECO:0000313" key="2">
    <source>
        <dbReference type="EMBL" id="GBC61373.1"/>
    </source>
</evidence>
<dbReference type="RefSeq" id="WP_124328674.1">
    <property type="nucleotide sequence ID" value="NZ_BEXT01000001.1"/>
</dbReference>
<organism evidence="2 3">
    <name type="scientific">Desulfonema ishimotonii</name>
    <dbReference type="NCBI Taxonomy" id="45657"/>
    <lineage>
        <taxon>Bacteria</taxon>
        <taxon>Pseudomonadati</taxon>
        <taxon>Thermodesulfobacteriota</taxon>
        <taxon>Desulfobacteria</taxon>
        <taxon>Desulfobacterales</taxon>
        <taxon>Desulfococcaceae</taxon>
        <taxon>Desulfonema</taxon>
    </lineage>
</organism>
<dbReference type="GO" id="GO:0016787">
    <property type="term" value="F:hydrolase activity"/>
    <property type="evidence" value="ECO:0007669"/>
    <property type="project" value="UniProtKB-KW"/>
</dbReference>
<dbReference type="Proteomes" id="UP000288096">
    <property type="component" value="Unassembled WGS sequence"/>
</dbReference>
<keyword evidence="3" id="KW-1185">Reference proteome</keyword>
<keyword evidence="2" id="KW-0378">Hydrolase</keyword>
<dbReference type="SUPFAM" id="SSF53474">
    <property type="entry name" value="alpha/beta-Hydrolases"/>
    <property type="match status" value="1"/>
</dbReference>
<accession>A0A401FWQ2</accession>
<reference evidence="3" key="2">
    <citation type="submission" date="2019-01" db="EMBL/GenBank/DDBJ databases">
        <title>Genome sequence of Desulfonema ishimotonii strain Tokyo 01.</title>
        <authorList>
            <person name="Fukui M."/>
        </authorList>
    </citation>
    <scope>NUCLEOTIDE SEQUENCE [LARGE SCALE GENOMIC DNA]</scope>
    <source>
        <strain evidence="3">Tokyo 01</strain>
    </source>
</reference>
<proteinExistence type="predicted"/>
<dbReference type="PANTHER" id="PTHR43194:SF2">
    <property type="entry name" value="PEROXISOMAL MEMBRANE PROTEIN LPX1"/>
    <property type="match status" value="1"/>
</dbReference>
<reference evidence="3" key="1">
    <citation type="submission" date="2017-11" db="EMBL/GenBank/DDBJ databases">
        <authorList>
            <person name="Watanabe M."/>
            <person name="Kojima H."/>
        </authorList>
    </citation>
    <scope>NUCLEOTIDE SEQUENCE [LARGE SCALE GENOMIC DNA]</scope>
    <source>
        <strain evidence="3">Tokyo 01</strain>
    </source>
</reference>
<dbReference type="Gene3D" id="3.40.50.1820">
    <property type="entry name" value="alpha/beta hydrolase"/>
    <property type="match status" value="1"/>
</dbReference>
<dbReference type="AlphaFoldDB" id="A0A401FWQ2"/>
<dbReference type="InterPro" id="IPR029058">
    <property type="entry name" value="AB_hydrolase_fold"/>
</dbReference>
<comment type="caution">
    <text evidence="2">The sequence shown here is derived from an EMBL/GenBank/DDBJ whole genome shotgun (WGS) entry which is preliminary data.</text>
</comment>
<name>A0A401FWQ2_9BACT</name>
<gene>
    <name evidence="2" type="ORF">DENIS_2333</name>
</gene>
<dbReference type="EMBL" id="BEXT01000001">
    <property type="protein sequence ID" value="GBC61373.1"/>
    <property type="molecule type" value="Genomic_DNA"/>
</dbReference>